<keyword evidence="2" id="KW-1185">Reference proteome</keyword>
<organism evidence="1 2">
    <name type="scientific">Corynebacterium oculi</name>
    <dbReference type="NCBI Taxonomy" id="1544416"/>
    <lineage>
        <taxon>Bacteria</taxon>
        <taxon>Bacillati</taxon>
        <taxon>Actinomycetota</taxon>
        <taxon>Actinomycetes</taxon>
        <taxon>Mycobacteriales</taxon>
        <taxon>Corynebacteriaceae</taxon>
        <taxon>Corynebacterium</taxon>
    </lineage>
</organism>
<dbReference type="EMBL" id="LKST01000002">
    <property type="protein sequence ID" value="KQB84537.1"/>
    <property type="molecule type" value="Genomic_DNA"/>
</dbReference>
<protein>
    <submittedName>
        <fullName evidence="1">Uncharacterized protein</fullName>
    </submittedName>
</protein>
<reference evidence="1 2" key="1">
    <citation type="submission" date="2015-10" db="EMBL/GenBank/DDBJ databases">
        <title>Corynebacteirum lowii and Corynebacterium oculi species nova, derived from human clinical disease and and emended description of Corynebacterium mastiditis.</title>
        <authorList>
            <person name="Bernard K."/>
            <person name="Pacheco A.L."/>
            <person name="Mcdougall C."/>
            <person name="Burtx T."/>
            <person name="Weibe D."/>
            <person name="Tyler S."/>
            <person name="Olson A.B."/>
            <person name="Cnockaert M."/>
            <person name="Eguchi H."/>
            <person name="Kuwahara T."/>
            <person name="Nakayama-Imaohji H."/>
            <person name="Boudewijins M."/>
            <person name="Van Hoecke F."/>
            <person name="Bernier A.-M."/>
            <person name="Vandamme P."/>
        </authorList>
    </citation>
    <scope>NUCLEOTIDE SEQUENCE [LARGE SCALE GENOMIC DNA]</scope>
    <source>
        <strain evidence="1 2">NML 130210</strain>
    </source>
</reference>
<dbReference type="OrthoDB" id="9948473at2"/>
<accession>A0A0Q0TZ57</accession>
<dbReference type="PATRIC" id="fig|1544416.3.peg.1347"/>
<dbReference type="AlphaFoldDB" id="A0A0Q0TZ57"/>
<evidence type="ECO:0000313" key="1">
    <source>
        <dbReference type="EMBL" id="KQB84537.1"/>
    </source>
</evidence>
<name>A0A0Q0TZ57_9CORY</name>
<gene>
    <name evidence="1" type="ORF">Cocul_01340</name>
</gene>
<sequence length="115" mass="13174">MSISVAFVLEHPELTPEQVFRAISNAPGAELHDGVFFLQGEYRIRIAPFDPSGEIFIELADWHKEGSIPALDRLYDYLVETTPWGMETLYDDVDNYFDDQKVTHKERRVLTEAAA</sequence>
<evidence type="ECO:0000313" key="2">
    <source>
        <dbReference type="Proteomes" id="UP000050517"/>
    </source>
</evidence>
<comment type="caution">
    <text evidence="1">The sequence shown here is derived from an EMBL/GenBank/DDBJ whole genome shotgun (WGS) entry which is preliminary data.</text>
</comment>
<proteinExistence type="predicted"/>
<dbReference type="Proteomes" id="UP000050517">
    <property type="component" value="Unassembled WGS sequence"/>
</dbReference>
<dbReference type="RefSeq" id="WP_160318498.1">
    <property type="nucleotide sequence ID" value="NZ_LKST01000002.1"/>
</dbReference>
<dbReference type="STRING" id="1544416.Cocul_01340"/>